<dbReference type="OMA" id="FVQKNDY"/>
<evidence type="ECO:0000256" key="4">
    <source>
        <dbReference type="SAM" id="MobiDB-lite"/>
    </source>
</evidence>
<dbReference type="GO" id="GO:0005737">
    <property type="term" value="C:cytoplasm"/>
    <property type="evidence" value="ECO:0007669"/>
    <property type="project" value="TreeGrafter"/>
</dbReference>
<keyword evidence="3" id="KW-0175">Coiled coil</keyword>
<keyword evidence="6" id="KW-1185">Reference proteome</keyword>
<dbReference type="PANTHER" id="PTHR45622:SF48">
    <property type="entry name" value="CHROMOSOME UNDETERMINED SCAFFOLD_18, WHOLE GENOME SHOTGUN SEQUENCE"/>
    <property type="match status" value="1"/>
</dbReference>
<dbReference type="Pfam" id="PF13540">
    <property type="entry name" value="RCC1_2"/>
    <property type="match status" value="1"/>
</dbReference>
<organism evidence="5 6">
    <name type="scientific">Paramecium primaurelia</name>
    <dbReference type="NCBI Taxonomy" id="5886"/>
    <lineage>
        <taxon>Eukaryota</taxon>
        <taxon>Sar</taxon>
        <taxon>Alveolata</taxon>
        <taxon>Ciliophora</taxon>
        <taxon>Intramacronucleata</taxon>
        <taxon>Oligohymenophorea</taxon>
        <taxon>Peniculida</taxon>
        <taxon>Parameciidae</taxon>
        <taxon>Paramecium</taxon>
    </lineage>
</organism>
<keyword evidence="1" id="KW-0677">Repeat</keyword>
<evidence type="ECO:0000313" key="6">
    <source>
        <dbReference type="Proteomes" id="UP000688137"/>
    </source>
</evidence>
<dbReference type="InterPro" id="IPR051709">
    <property type="entry name" value="Ub-ligase/GTPase-reg"/>
</dbReference>
<evidence type="ECO:0000256" key="2">
    <source>
        <dbReference type="PROSITE-ProRule" id="PRU00235"/>
    </source>
</evidence>
<feature type="repeat" description="RCC1" evidence="2">
    <location>
        <begin position="156"/>
        <end position="201"/>
    </location>
</feature>
<gene>
    <name evidence="5" type="ORF">PPRIM_AZ9-3.1.T0100267</name>
</gene>
<dbReference type="AlphaFoldDB" id="A0A8S1K755"/>
<comment type="caution">
    <text evidence="5">The sequence shown here is derived from an EMBL/GenBank/DDBJ whole genome shotgun (WGS) entry which is preliminary data.</text>
</comment>
<dbReference type="InterPro" id="IPR000408">
    <property type="entry name" value="Reg_chr_condens"/>
</dbReference>
<name>A0A8S1K755_PARPR</name>
<evidence type="ECO:0000313" key="5">
    <source>
        <dbReference type="EMBL" id="CAD8046268.1"/>
    </source>
</evidence>
<dbReference type="Pfam" id="PF00415">
    <property type="entry name" value="RCC1"/>
    <property type="match status" value="2"/>
</dbReference>
<dbReference type="Proteomes" id="UP000688137">
    <property type="component" value="Unassembled WGS sequence"/>
</dbReference>
<proteinExistence type="predicted"/>
<evidence type="ECO:0000256" key="3">
    <source>
        <dbReference type="SAM" id="Coils"/>
    </source>
</evidence>
<dbReference type="PANTHER" id="PTHR45622">
    <property type="entry name" value="UBIQUITIN-PROTEIN LIGASE E3A-RELATED"/>
    <property type="match status" value="1"/>
</dbReference>
<feature type="coiled-coil region" evidence="3">
    <location>
        <begin position="584"/>
        <end position="632"/>
    </location>
</feature>
<feature type="repeat" description="RCC1" evidence="2">
    <location>
        <begin position="109"/>
        <end position="156"/>
    </location>
</feature>
<reference evidence="5" key="1">
    <citation type="submission" date="2021-01" db="EMBL/GenBank/DDBJ databases">
        <authorList>
            <consortium name="Genoscope - CEA"/>
            <person name="William W."/>
        </authorList>
    </citation>
    <scope>NUCLEOTIDE SEQUENCE</scope>
</reference>
<protein>
    <submittedName>
        <fullName evidence="5">Uncharacterized protein</fullName>
    </submittedName>
</protein>
<feature type="region of interest" description="Disordered" evidence="4">
    <location>
        <begin position="477"/>
        <end position="512"/>
    </location>
</feature>
<feature type="region of interest" description="Disordered" evidence="4">
    <location>
        <begin position="398"/>
        <end position="418"/>
    </location>
</feature>
<dbReference type="PROSITE" id="PS50012">
    <property type="entry name" value="RCC1_3"/>
    <property type="match status" value="3"/>
</dbReference>
<feature type="repeat" description="RCC1" evidence="2">
    <location>
        <begin position="65"/>
        <end position="108"/>
    </location>
</feature>
<accession>A0A8S1K755</accession>
<dbReference type="EMBL" id="CAJJDM010000007">
    <property type="protein sequence ID" value="CAD8046268.1"/>
    <property type="molecule type" value="Genomic_DNA"/>
</dbReference>
<evidence type="ECO:0000256" key="1">
    <source>
        <dbReference type="ARBA" id="ARBA00022737"/>
    </source>
</evidence>
<sequence>MSSKITIYGIINHEDSDLFESAGSLTLRTPRNVPNFNETTQLSIPGYVKQICAGQSHILALTQDGNVYSYGSNQFGQRGSTGPGFQLVMKNVVQITAGLYHSAAATRDNKIYVWGRGSEGQLGLGDTENVEKPTELNIQGQEVCCGSFHTLVRNGETCYVMGENQNGQLGVLGQHISPVKLSIPVEQMAAGLDHSLFLYKGQVFVTGNNLFGQCGVSEQVVREPIKLQLNFEVQQVIASMGTFSCVISKQGKIYFWGTGSWGYARKCTPLEELCKLEDGQRVSQVISGENFAMLKCLDGWYVFGMNKMPENYSQQQTHRIQLSKVNLVDGQICAGLNIVFVYSHNQEIQKPIQQMTVDQGSYVSQSSEQDYKQRPSYKQNNELRQSYQLAQSVTYQPQSAMKSSQIPPSAMRQSQQVTNVSQFSNQISSSLQFQNEYQSNKIETTKQGKDYKLSDLLYRSDHKQDIRQELKLDLRQSEQKIRTESRTPDNRNDQKQYDKKSDNKQPQKEDELKHELKQELLKLEKRQEQFKQEIINQQQQLDKKNENLKEITFGFKSDMKPLQERNTAQQPQKCYDCQHFVQKNDYYQKHIKFQEEEINNLKKELDILKNQIKQKDNYVNELENRILKYQETSFKQVGLQQQQQQLLQQQQQQQQQQQPTIYKPTMEVRLKSEEKQPVTREEQLINYQKIIDYSPKIYRQPIIDQSPKERSFNTSIIDKIQTYQQSAKAARPVHQNLMNRYSAHEVQPQQIYQPNTYVIPQYFKARN</sequence>
<dbReference type="PROSITE" id="PS00626">
    <property type="entry name" value="RCC1_2"/>
    <property type="match status" value="1"/>
</dbReference>